<reference evidence="2 3" key="1">
    <citation type="submission" date="2016-11" db="EMBL/GenBank/DDBJ databases">
        <title>Paenibacillus species isolates.</title>
        <authorList>
            <person name="Beno S.M."/>
        </authorList>
    </citation>
    <scope>NUCLEOTIDE SEQUENCE [LARGE SCALE GENOMIC DNA]</scope>
    <source>
        <strain evidence="2 3">FSL R5-0378</strain>
    </source>
</reference>
<evidence type="ECO:0000313" key="3">
    <source>
        <dbReference type="Proteomes" id="UP000187172"/>
    </source>
</evidence>
<accession>A0A1R1EVH9</accession>
<keyword evidence="3" id="KW-1185">Reference proteome</keyword>
<evidence type="ECO:0000259" key="1">
    <source>
        <dbReference type="PROSITE" id="PS51085"/>
    </source>
</evidence>
<sequence length="125" mass="14150">MCHYGGRIFGRHGSINVAKERWITNMEAALQLIGRTIEKTVVPEPGKSILQHAKDNKVDWQHLCTRGTCARCRCLISEGSEHLEEPTKAEHLRLDPEEFDEGYRLGCQAVVKTAGKIVARNKTYF</sequence>
<dbReference type="PROSITE" id="PS51085">
    <property type="entry name" value="2FE2S_FER_2"/>
    <property type="match status" value="1"/>
</dbReference>
<gene>
    <name evidence="2" type="ORF">BK138_13685</name>
</gene>
<organism evidence="2 3">
    <name type="scientific">Paenibacillus rhizosphaerae</name>
    <dbReference type="NCBI Taxonomy" id="297318"/>
    <lineage>
        <taxon>Bacteria</taxon>
        <taxon>Bacillati</taxon>
        <taxon>Bacillota</taxon>
        <taxon>Bacilli</taxon>
        <taxon>Bacillales</taxon>
        <taxon>Paenibacillaceae</taxon>
        <taxon>Paenibacillus</taxon>
    </lineage>
</organism>
<proteinExistence type="predicted"/>
<dbReference type="SUPFAM" id="SSF54292">
    <property type="entry name" value="2Fe-2S ferredoxin-like"/>
    <property type="match status" value="1"/>
</dbReference>
<dbReference type="STRING" id="297318.BK138_13685"/>
<dbReference type="CDD" id="cd00207">
    <property type="entry name" value="fer2"/>
    <property type="match status" value="1"/>
</dbReference>
<evidence type="ECO:0000313" key="2">
    <source>
        <dbReference type="EMBL" id="OMF55795.1"/>
    </source>
</evidence>
<dbReference type="InterPro" id="IPR001041">
    <property type="entry name" value="2Fe-2S_ferredoxin-type"/>
</dbReference>
<name>A0A1R1EVH9_9BACL</name>
<comment type="caution">
    <text evidence="2">The sequence shown here is derived from an EMBL/GenBank/DDBJ whole genome shotgun (WGS) entry which is preliminary data.</text>
</comment>
<dbReference type="AlphaFoldDB" id="A0A1R1EVH9"/>
<feature type="domain" description="2Fe-2S ferredoxin-type" evidence="1">
    <location>
        <begin position="28"/>
        <end position="124"/>
    </location>
</feature>
<dbReference type="EMBL" id="MRTP01000002">
    <property type="protein sequence ID" value="OMF55795.1"/>
    <property type="molecule type" value="Genomic_DNA"/>
</dbReference>
<dbReference type="GO" id="GO:0051536">
    <property type="term" value="F:iron-sulfur cluster binding"/>
    <property type="evidence" value="ECO:0007669"/>
    <property type="project" value="InterPro"/>
</dbReference>
<dbReference type="Pfam" id="PF00111">
    <property type="entry name" value="Fer2"/>
    <property type="match status" value="1"/>
</dbReference>
<dbReference type="InterPro" id="IPR036010">
    <property type="entry name" value="2Fe-2S_ferredoxin-like_sf"/>
</dbReference>
<dbReference type="Proteomes" id="UP000187172">
    <property type="component" value="Unassembled WGS sequence"/>
</dbReference>
<protein>
    <recommendedName>
        <fullName evidence="1">2Fe-2S ferredoxin-type domain-containing protein</fullName>
    </recommendedName>
</protein>
<dbReference type="Gene3D" id="3.10.20.30">
    <property type="match status" value="1"/>
</dbReference>
<dbReference type="InterPro" id="IPR012675">
    <property type="entry name" value="Beta-grasp_dom_sf"/>
</dbReference>